<evidence type="ECO:0000313" key="2">
    <source>
        <dbReference type="Proteomes" id="UP000794436"/>
    </source>
</evidence>
<protein>
    <submittedName>
        <fullName evidence="1">Uncharacterized protein</fullName>
    </submittedName>
</protein>
<dbReference type="AlphaFoldDB" id="A0A8K1C2U8"/>
<reference evidence="1" key="1">
    <citation type="submission" date="2019-03" db="EMBL/GenBank/DDBJ databases">
        <title>Long read genome sequence of the mycoparasitic Pythium oligandrum ATCC 38472 isolated from sugarbeet rhizosphere.</title>
        <authorList>
            <person name="Gaulin E."/>
        </authorList>
    </citation>
    <scope>NUCLEOTIDE SEQUENCE</scope>
    <source>
        <strain evidence="1">ATCC 38472_TT</strain>
    </source>
</reference>
<sequence length="136" mass="15331">MGGSFVESTRNWLRKLRGRHTKDEEARMLRPVALAGASRRSETVSQSCSAFATTMHPGEIHRTQQSRPRKAMSDGGTRDVKLKKCRMCHRSFVVCVSRYRHYCSLDCKSASLLDATLLYTDEEFAAHSPLSPVRLA</sequence>
<dbReference type="EMBL" id="SPLM01000149">
    <property type="protein sequence ID" value="TMW55137.1"/>
    <property type="molecule type" value="Genomic_DNA"/>
</dbReference>
<name>A0A8K1C2U8_PYTOL</name>
<proteinExistence type="predicted"/>
<gene>
    <name evidence="1" type="ORF">Poli38472_013899</name>
</gene>
<keyword evidence="2" id="KW-1185">Reference proteome</keyword>
<comment type="caution">
    <text evidence="1">The sequence shown here is derived from an EMBL/GenBank/DDBJ whole genome shotgun (WGS) entry which is preliminary data.</text>
</comment>
<evidence type="ECO:0000313" key="1">
    <source>
        <dbReference type="EMBL" id="TMW55137.1"/>
    </source>
</evidence>
<dbReference type="OrthoDB" id="58453at2759"/>
<organism evidence="1 2">
    <name type="scientific">Pythium oligandrum</name>
    <name type="common">Mycoparasitic fungus</name>
    <dbReference type="NCBI Taxonomy" id="41045"/>
    <lineage>
        <taxon>Eukaryota</taxon>
        <taxon>Sar</taxon>
        <taxon>Stramenopiles</taxon>
        <taxon>Oomycota</taxon>
        <taxon>Peronosporomycetes</taxon>
        <taxon>Pythiales</taxon>
        <taxon>Pythiaceae</taxon>
        <taxon>Pythium</taxon>
    </lineage>
</organism>
<accession>A0A8K1C2U8</accession>
<dbReference type="Proteomes" id="UP000794436">
    <property type="component" value="Unassembled WGS sequence"/>
</dbReference>